<dbReference type="AlphaFoldDB" id="A0A1B1AFZ1"/>
<dbReference type="STRING" id="1759059.ATE48_05885"/>
<dbReference type="RefSeq" id="WP_066768868.1">
    <property type="nucleotide sequence ID" value="NZ_CP013244.1"/>
</dbReference>
<dbReference type="EMBL" id="CP013244">
    <property type="protein sequence ID" value="ANP45479.1"/>
    <property type="molecule type" value="Genomic_DNA"/>
</dbReference>
<proteinExistence type="predicted"/>
<name>A0A1B1AFZ1_9PROT</name>
<keyword evidence="2" id="KW-1185">Reference proteome</keyword>
<evidence type="ECO:0000313" key="1">
    <source>
        <dbReference type="EMBL" id="ANP45479.1"/>
    </source>
</evidence>
<sequence>MRAHLLTSLGAAILAAGCIPVQIQAPDDPIEINLNVNIRQEVIVRLERDAAELLDQNADLFGGTSP</sequence>
<dbReference type="InParanoid" id="A0A1B1AFZ1"/>
<dbReference type="OrthoDB" id="7428332at2"/>
<dbReference type="InterPro" id="IPR025985">
    <property type="entry name" value="YnbE"/>
</dbReference>
<gene>
    <name evidence="1" type="ORF">ATE48_05885</name>
</gene>
<accession>A0A1B1AFZ1</accession>
<protein>
    <recommendedName>
        <fullName evidence="3">YnbE-like lipoprotein</fullName>
    </recommendedName>
</protein>
<evidence type="ECO:0008006" key="3">
    <source>
        <dbReference type="Google" id="ProtNLM"/>
    </source>
</evidence>
<dbReference type="Proteomes" id="UP000092498">
    <property type="component" value="Chromosome"/>
</dbReference>
<reference evidence="1 2" key="1">
    <citation type="submission" date="2015-11" db="EMBL/GenBank/DDBJ databases">
        <title>Whole-Genome Sequence of Candidatus Oderbacter manganicum from the National Park Lower Oder Valley, Germany.</title>
        <authorList>
            <person name="Braun B."/>
            <person name="Liere K."/>
            <person name="Szewzyk U."/>
        </authorList>
    </citation>
    <scope>NUCLEOTIDE SEQUENCE [LARGE SCALE GENOMIC DNA]</scope>
    <source>
        <strain evidence="1 2">OTSz_A_272</strain>
    </source>
</reference>
<dbReference type="PROSITE" id="PS51257">
    <property type="entry name" value="PROKAR_LIPOPROTEIN"/>
    <property type="match status" value="1"/>
</dbReference>
<organism evidence="1 2">
    <name type="scientific">Candidatus Viadribacter manganicus</name>
    <dbReference type="NCBI Taxonomy" id="1759059"/>
    <lineage>
        <taxon>Bacteria</taxon>
        <taxon>Pseudomonadati</taxon>
        <taxon>Pseudomonadota</taxon>
        <taxon>Alphaproteobacteria</taxon>
        <taxon>Hyphomonadales</taxon>
        <taxon>Hyphomonadaceae</taxon>
        <taxon>Candidatus Viadribacter</taxon>
    </lineage>
</organism>
<dbReference type="Pfam" id="PF13617">
    <property type="entry name" value="Lipoprotein_19"/>
    <property type="match status" value="1"/>
</dbReference>
<evidence type="ECO:0000313" key="2">
    <source>
        <dbReference type="Proteomes" id="UP000092498"/>
    </source>
</evidence>
<dbReference type="KEGG" id="cbot:ATE48_05885"/>